<organism evidence="7 8">
    <name type="scientific">Viridothelium virens</name>
    <name type="common">Speckled blister lichen</name>
    <name type="synonym">Trypethelium virens</name>
    <dbReference type="NCBI Taxonomy" id="1048519"/>
    <lineage>
        <taxon>Eukaryota</taxon>
        <taxon>Fungi</taxon>
        <taxon>Dikarya</taxon>
        <taxon>Ascomycota</taxon>
        <taxon>Pezizomycotina</taxon>
        <taxon>Dothideomycetes</taxon>
        <taxon>Dothideomycetes incertae sedis</taxon>
        <taxon>Trypetheliales</taxon>
        <taxon>Trypetheliaceae</taxon>
        <taxon>Viridothelium</taxon>
    </lineage>
</organism>
<dbReference type="GO" id="GO:0005634">
    <property type="term" value="C:nucleus"/>
    <property type="evidence" value="ECO:0007669"/>
    <property type="project" value="UniProtKB-SubCell"/>
</dbReference>
<dbReference type="Gene3D" id="3.10.590.10">
    <property type="entry name" value="ph1033 like domains"/>
    <property type="match status" value="1"/>
</dbReference>
<proteinExistence type="predicted"/>
<sequence>MGTSQIEKVTKRQPKPETDGTPAPSRGRGRPPKKVTETPAETEKARPGRKKRPAPTEDEDEADKEANGLTETAEPEPKRQRGRPSLKAVAHDEKKDEANEESPSYWLMKAEPESRLEKGIDVKFSIDDLEAATEPEPWNGVRNHVAKNNMKAMKKGERAFFYHSNCKTPGIVGIMEIVQEASPDESAFVETDPYYDPKAKRDNPTGWVVVHVEFRQKFDKPVTLEQLKNSAKDNKEIENMQLLKQSRLSVSKVSSEEWGFILRQAGAEIIPDKVDEVMNLSKNPPEVDGIATNSATLGLAPTQESKSSGRATSVPAPTKHSSAHPKKAGPRAGSRAQSVPPSAPTPETGPAGPHSETPISQAMARVVEEQET</sequence>
<feature type="compositionally biased region" description="Polar residues" evidence="5">
    <location>
        <begin position="298"/>
        <end position="311"/>
    </location>
</feature>
<dbReference type="PANTHER" id="PTHR14087:SF7">
    <property type="entry name" value="THYMOCYTE NUCLEAR PROTEIN 1"/>
    <property type="match status" value="1"/>
</dbReference>
<reference evidence="7" key="1">
    <citation type="journal article" date="2020" name="Stud. Mycol.">
        <title>101 Dothideomycetes genomes: a test case for predicting lifestyles and emergence of pathogens.</title>
        <authorList>
            <person name="Haridas S."/>
            <person name="Albert R."/>
            <person name="Binder M."/>
            <person name="Bloem J."/>
            <person name="Labutti K."/>
            <person name="Salamov A."/>
            <person name="Andreopoulos B."/>
            <person name="Baker S."/>
            <person name="Barry K."/>
            <person name="Bills G."/>
            <person name="Bluhm B."/>
            <person name="Cannon C."/>
            <person name="Castanera R."/>
            <person name="Culley D."/>
            <person name="Daum C."/>
            <person name="Ezra D."/>
            <person name="Gonzalez J."/>
            <person name="Henrissat B."/>
            <person name="Kuo A."/>
            <person name="Liang C."/>
            <person name="Lipzen A."/>
            <person name="Lutzoni F."/>
            <person name="Magnuson J."/>
            <person name="Mondo S."/>
            <person name="Nolan M."/>
            <person name="Ohm R."/>
            <person name="Pangilinan J."/>
            <person name="Park H.-J."/>
            <person name="Ramirez L."/>
            <person name="Alfaro M."/>
            <person name="Sun H."/>
            <person name="Tritt A."/>
            <person name="Yoshinaga Y."/>
            <person name="Zwiers L.-H."/>
            <person name="Turgeon B."/>
            <person name="Goodwin S."/>
            <person name="Spatafora J."/>
            <person name="Crous P."/>
            <person name="Grigoriev I."/>
        </authorList>
    </citation>
    <scope>NUCLEOTIDE SEQUENCE</scope>
    <source>
        <strain evidence="7">Tuck. ex Michener</strain>
    </source>
</reference>
<dbReference type="AlphaFoldDB" id="A0A6A6GS49"/>
<evidence type="ECO:0000256" key="3">
    <source>
        <dbReference type="ARBA" id="ARBA00022553"/>
    </source>
</evidence>
<dbReference type="PANTHER" id="PTHR14087">
    <property type="entry name" value="THYMOCYTE NUCLEAR PROTEIN 1"/>
    <property type="match status" value="1"/>
</dbReference>
<dbReference type="GO" id="GO:0003677">
    <property type="term" value="F:DNA binding"/>
    <property type="evidence" value="ECO:0007669"/>
    <property type="project" value="InterPro"/>
</dbReference>
<dbReference type="InterPro" id="IPR002740">
    <property type="entry name" value="EVE_domain"/>
</dbReference>
<keyword evidence="4" id="KW-0539">Nucleus</keyword>
<evidence type="ECO:0000256" key="2">
    <source>
        <dbReference type="ARBA" id="ARBA00014654"/>
    </source>
</evidence>
<evidence type="ECO:0000259" key="6">
    <source>
        <dbReference type="Pfam" id="PF01878"/>
    </source>
</evidence>
<dbReference type="SMART" id="SM00384">
    <property type="entry name" value="AT_hook"/>
    <property type="match status" value="2"/>
</dbReference>
<feature type="compositionally biased region" description="Basic and acidic residues" evidence="5">
    <location>
        <begin position="8"/>
        <end position="18"/>
    </location>
</feature>
<protein>
    <recommendedName>
        <fullName evidence="2">Thymocyte nuclear protein 1</fullName>
    </recommendedName>
</protein>
<gene>
    <name evidence="7" type="ORF">EV356DRAFT_457524</name>
</gene>
<evidence type="ECO:0000313" key="8">
    <source>
        <dbReference type="Proteomes" id="UP000800092"/>
    </source>
</evidence>
<evidence type="ECO:0000256" key="4">
    <source>
        <dbReference type="ARBA" id="ARBA00023242"/>
    </source>
</evidence>
<feature type="domain" description="EVE" evidence="6">
    <location>
        <begin position="105"/>
        <end position="263"/>
    </location>
</feature>
<dbReference type="SUPFAM" id="SSF88697">
    <property type="entry name" value="PUA domain-like"/>
    <property type="match status" value="1"/>
</dbReference>
<keyword evidence="3" id="KW-0597">Phosphoprotein</keyword>
<dbReference type="FunFam" id="3.10.590.10:FF:000003">
    <property type="entry name" value="Thymocyte nuclear protein 1"/>
    <property type="match status" value="1"/>
</dbReference>
<dbReference type="CDD" id="cd21133">
    <property type="entry name" value="EVE"/>
    <property type="match status" value="1"/>
</dbReference>
<evidence type="ECO:0000256" key="5">
    <source>
        <dbReference type="SAM" id="MobiDB-lite"/>
    </source>
</evidence>
<keyword evidence="8" id="KW-1185">Reference proteome</keyword>
<feature type="region of interest" description="Disordered" evidence="5">
    <location>
        <begin position="298"/>
        <end position="372"/>
    </location>
</feature>
<name>A0A6A6GS49_VIRVR</name>
<accession>A0A6A6GS49</accession>
<dbReference type="Pfam" id="PF01878">
    <property type="entry name" value="EVE"/>
    <property type="match status" value="1"/>
</dbReference>
<dbReference type="InterPro" id="IPR017956">
    <property type="entry name" value="AT_hook_DNA-bd_motif"/>
</dbReference>
<dbReference type="EMBL" id="ML991910">
    <property type="protein sequence ID" value="KAF2228565.1"/>
    <property type="molecule type" value="Genomic_DNA"/>
</dbReference>
<dbReference type="OrthoDB" id="41445at2759"/>
<dbReference type="InterPro" id="IPR015947">
    <property type="entry name" value="PUA-like_sf"/>
</dbReference>
<feature type="region of interest" description="Disordered" evidence="5">
    <location>
        <begin position="1"/>
        <end position="106"/>
    </location>
</feature>
<dbReference type="InterPro" id="IPR047197">
    <property type="entry name" value="THYN1-like_EVE"/>
</dbReference>
<evidence type="ECO:0000313" key="7">
    <source>
        <dbReference type="EMBL" id="KAF2228565.1"/>
    </source>
</evidence>
<comment type="subcellular location">
    <subcellularLocation>
        <location evidence="1">Nucleus</location>
    </subcellularLocation>
</comment>
<dbReference type="Proteomes" id="UP000800092">
    <property type="component" value="Unassembled WGS sequence"/>
</dbReference>
<dbReference type="InterPro" id="IPR052181">
    <property type="entry name" value="5hmC_binding"/>
</dbReference>
<evidence type="ECO:0000256" key="1">
    <source>
        <dbReference type="ARBA" id="ARBA00004123"/>
    </source>
</evidence>